<keyword evidence="5" id="KW-1185">Reference proteome</keyword>
<dbReference type="InterPro" id="IPR013123">
    <property type="entry name" value="SpoU_subst-bd"/>
</dbReference>
<dbReference type="Pfam" id="PF22435">
    <property type="entry name" value="MRM3-like_sub_bind"/>
    <property type="match status" value="1"/>
</dbReference>
<dbReference type="GeneID" id="100376674"/>
<dbReference type="Gene3D" id="3.40.1280.10">
    <property type="match status" value="1"/>
</dbReference>
<keyword evidence="2" id="KW-0489">Methyltransferase</keyword>
<evidence type="ECO:0000256" key="2">
    <source>
        <dbReference type="ARBA" id="ARBA00022603"/>
    </source>
</evidence>
<dbReference type="SUPFAM" id="SSF55315">
    <property type="entry name" value="L30e-like"/>
    <property type="match status" value="1"/>
</dbReference>
<dbReference type="RefSeq" id="XP_002736012.1">
    <property type="nucleotide sequence ID" value="XM_002735966.2"/>
</dbReference>
<gene>
    <name evidence="6" type="primary">LOC100376674</name>
</gene>
<dbReference type="Proteomes" id="UP000694865">
    <property type="component" value="Unplaced"/>
</dbReference>
<evidence type="ECO:0000259" key="4">
    <source>
        <dbReference type="SMART" id="SM00967"/>
    </source>
</evidence>
<feature type="domain" description="RNA 2-O ribose methyltransferase substrate binding" evidence="4">
    <location>
        <begin position="147"/>
        <end position="217"/>
    </location>
</feature>
<evidence type="ECO:0000313" key="5">
    <source>
        <dbReference type="Proteomes" id="UP000694865"/>
    </source>
</evidence>
<organism evidence="5 6">
    <name type="scientific">Saccoglossus kowalevskii</name>
    <name type="common">Acorn worm</name>
    <dbReference type="NCBI Taxonomy" id="10224"/>
    <lineage>
        <taxon>Eukaryota</taxon>
        <taxon>Metazoa</taxon>
        <taxon>Hemichordata</taxon>
        <taxon>Enteropneusta</taxon>
        <taxon>Harrimaniidae</taxon>
        <taxon>Saccoglossus</taxon>
    </lineage>
</organism>
<name>A0ABM0GRY1_SACKO</name>
<dbReference type="InterPro" id="IPR029026">
    <property type="entry name" value="tRNA_m1G_MTases_N"/>
</dbReference>
<evidence type="ECO:0000256" key="1">
    <source>
        <dbReference type="ARBA" id="ARBA00007228"/>
    </source>
</evidence>
<dbReference type="InterPro" id="IPR029064">
    <property type="entry name" value="Ribosomal_eL30-like_sf"/>
</dbReference>
<comment type="similarity">
    <text evidence="1">Belongs to the class IV-like SAM-binding methyltransferase superfamily. RNA methyltransferase TrmH family.</text>
</comment>
<dbReference type="InterPro" id="IPR001537">
    <property type="entry name" value="SpoU_MeTrfase"/>
</dbReference>
<dbReference type="PANTHER" id="PTHR43191">
    <property type="entry name" value="RRNA METHYLTRANSFERASE 3"/>
    <property type="match status" value="1"/>
</dbReference>
<accession>A0ABM0GRY1</accession>
<dbReference type="SUPFAM" id="SSF75217">
    <property type="entry name" value="alpha/beta knot"/>
    <property type="match status" value="1"/>
</dbReference>
<sequence>MAAPMCSRVFPWLSNFSSNFHKYRCFLPLWNATNINQTRNYSRRGLVRKPIKVIPAVPSETVDSGSGETVNVGFFRQFDRANEFKPELKSPPPGQDLHVNKLENVADHVDAQPRLRFEKVNAADKRVRRILTLMRSRKYREQTKKVLLEGRRLIIDAILAGAECHTIYFSRVESLEGIPWYETDAELLRIPYKEVKLWSDVVTPQGIMAVFSQPRFEDLPMMSEEQSIPLTVICDNIREPGNLGALLRSAVAAGSQQILVTKGCVDIWDLKVLRAGAGAHFRTQIHNNLPWDSVKNYLDDDVVVHVADCRTADAFERVEEDDCETESVVDPRTLDLNDVRTMNLLSKLPNEDLMNDMDVDKKLNCVPTKDFYNIDWTVKSAIVIGGETHGLSKQAVDLADETYGYKVHIPMAFGMDSLNAAMATSVVTFEAKRQYLNCKENNKNT</sequence>
<dbReference type="CDD" id="cd18106">
    <property type="entry name" value="SpoU-like_RNMTL1"/>
    <property type="match status" value="1"/>
</dbReference>
<dbReference type="Gene3D" id="3.30.1330.30">
    <property type="match status" value="1"/>
</dbReference>
<proteinExistence type="inferred from homology"/>
<dbReference type="InterPro" id="IPR051259">
    <property type="entry name" value="rRNA_Methyltransferase"/>
</dbReference>
<dbReference type="PANTHER" id="PTHR43191:SF2">
    <property type="entry name" value="RRNA METHYLTRANSFERASE 3, MITOCHONDRIAL"/>
    <property type="match status" value="1"/>
</dbReference>
<keyword evidence="3" id="KW-0808">Transferase</keyword>
<evidence type="ECO:0000256" key="3">
    <source>
        <dbReference type="ARBA" id="ARBA00022679"/>
    </source>
</evidence>
<dbReference type="InterPro" id="IPR029028">
    <property type="entry name" value="Alpha/beta_knot_MTases"/>
</dbReference>
<reference evidence="6" key="1">
    <citation type="submission" date="2025-08" db="UniProtKB">
        <authorList>
            <consortium name="RefSeq"/>
        </authorList>
    </citation>
    <scope>IDENTIFICATION</scope>
    <source>
        <tissue evidence="6">Testes</tissue>
    </source>
</reference>
<evidence type="ECO:0000313" key="6">
    <source>
        <dbReference type="RefSeq" id="XP_002736012.1"/>
    </source>
</evidence>
<dbReference type="SMART" id="SM00967">
    <property type="entry name" value="SpoU_sub_bind"/>
    <property type="match status" value="1"/>
</dbReference>
<protein>
    <submittedName>
        <fullName evidence="6">RNA methyltransferase-like protein 1A-like</fullName>
    </submittedName>
</protein>
<dbReference type="InterPro" id="IPR053888">
    <property type="entry name" value="MRM3-like_sub_bind"/>
</dbReference>
<dbReference type="Pfam" id="PF00588">
    <property type="entry name" value="SpoU_methylase"/>
    <property type="match status" value="2"/>
</dbReference>